<protein>
    <submittedName>
        <fullName evidence="10">Radical SAM superfamily enzyme YgiQ (UPF0313 family)</fullName>
    </submittedName>
</protein>
<feature type="domain" description="Radical SAM core" evidence="9">
    <location>
        <begin position="185"/>
        <end position="418"/>
    </location>
</feature>
<evidence type="ECO:0000256" key="7">
    <source>
        <dbReference type="ARBA" id="ARBA00023014"/>
    </source>
</evidence>
<dbReference type="CDD" id="cd01335">
    <property type="entry name" value="Radical_SAM"/>
    <property type="match status" value="1"/>
</dbReference>
<dbReference type="Pfam" id="PF04055">
    <property type="entry name" value="Radical_SAM"/>
    <property type="match status" value="1"/>
</dbReference>
<dbReference type="SFLD" id="SFLDG01123">
    <property type="entry name" value="methyltransferase_(Class_B)"/>
    <property type="match status" value="1"/>
</dbReference>
<dbReference type="GO" id="GO:0046872">
    <property type="term" value="F:metal ion binding"/>
    <property type="evidence" value="ECO:0007669"/>
    <property type="project" value="UniProtKB-KW"/>
</dbReference>
<dbReference type="EMBL" id="JACHVT010000017">
    <property type="protein sequence ID" value="MBB2988528.1"/>
    <property type="molecule type" value="Genomic_DNA"/>
</dbReference>
<evidence type="ECO:0000259" key="8">
    <source>
        <dbReference type="PROSITE" id="PS51332"/>
    </source>
</evidence>
<comment type="cofactor">
    <cofactor evidence="1">
        <name>[4Fe-4S] cluster</name>
        <dbReference type="ChEBI" id="CHEBI:49883"/>
    </cofactor>
</comment>
<dbReference type="PROSITE" id="PS51332">
    <property type="entry name" value="B12_BINDING"/>
    <property type="match status" value="1"/>
</dbReference>
<dbReference type="GO" id="GO:0051539">
    <property type="term" value="F:4 iron, 4 sulfur cluster binding"/>
    <property type="evidence" value="ECO:0007669"/>
    <property type="project" value="UniProtKB-KW"/>
</dbReference>
<dbReference type="InterPro" id="IPR036724">
    <property type="entry name" value="Cobalamin-bd_sf"/>
</dbReference>
<keyword evidence="3" id="KW-0808">Transferase</keyword>
<evidence type="ECO:0000256" key="1">
    <source>
        <dbReference type="ARBA" id="ARBA00001966"/>
    </source>
</evidence>
<evidence type="ECO:0000256" key="4">
    <source>
        <dbReference type="ARBA" id="ARBA00022691"/>
    </source>
</evidence>
<evidence type="ECO:0000256" key="3">
    <source>
        <dbReference type="ARBA" id="ARBA00022679"/>
    </source>
</evidence>
<comment type="caution">
    <text evidence="10">The sequence shown here is derived from an EMBL/GenBank/DDBJ whole genome shotgun (WGS) entry which is preliminary data.</text>
</comment>
<dbReference type="InterPro" id="IPR051198">
    <property type="entry name" value="BchE-like"/>
</dbReference>
<keyword evidence="2" id="KW-0489">Methyltransferase</keyword>
<dbReference type="PANTHER" id="PTHR43409:SF7">
    <property type="entry name" value="BLL1977 PROTEIN"/>
    <property type="match status" value="1"/>
</dbReference>
<evidence type="ECO:0000256" key="5">
    <source>
        <dbReference type="ARBA" id="ARBA00022723"/>
    </source>
</evidence>
<evidence type="ECO:0000313" key="10">
    <source>
        <dbReference type="EMBL" id="MBB2988528.1"/>
    </source>
</evidence>
<dbReference type="InterPro" id="IPR007197">
    <property type="entry name" value="rSAM"/>
</dbReference>
<evidence type="ECO:0000256" key="2">
    <source>
        <dbReference type="ARBA" id="ARBA00022603"/>
    </source>
</evidence>
<dbReference type="InterPro" id="IPR006158">
    <property type="entry name" value="Cobalamin-bd"/>
</dbReference>
<dbReference type="SUPFAM" id="SSF52242">
    <property type="entry name" value="Cobalamin (vitamin B12)-binding domain"/>
    <property type="match status" value="1"/>
</dbReference>
<dbReference type="InterPro" id="IPR006638">
    <property type="entry name" value="Elp3/MiaA/NifB-like_rSAM"/>
</dbReference>
<keyword evidence="7" id="KW-0411">Iron-sulfur</keyword>
<accession>A0A839PWA5</accession>
<name>A0A839PWA5_9MICO</name>
<evidence type="ECO:0000313" key="11">
    <source>
        <dbReference type="Proteomes" id="UP000590811"/>
    </source>
</evidence>
<sequence>MKILFVSAHVPYDPSSYLMHPTLGYGHMATTLKAAGHEVHHVDLPLIGNELSPLAAELDDFSPELVGVSCVAQSYLQALEVTRAVKAWDARVPTVLGGPHVTFIDQECLERHPSVDFVLRFDAERSIVDLADSLVAEPSLGRPRTVPGLTMRAEGGVLRVPPADPLMDLDTLGHPDRTIFNLGAYLDNDYETVVVSARGCPSHCTFCSTQAAGRTYRSHSVQYVIAEIVAVLEAGFTSIYFGDDTIAGDRSRLLSICGEIESRDLPIAWTSNIRGMDIDAELLGRMRAAGAYRVFTGFESVNYDSLKLMGKGRELQRSLEVARVVEAAGLELHASFIVGAPGDTPQTVRDTLQFVREINPTVATFNPFEPRPGTPMYNHADKFGIVMEDPYWYEDTRWLTEPVAYTATMSAAEITSALYECYSTFCSPEFVA</sequence>
<keyword evidence="4" id="KW-0949">S-adenosyl-L-methionine</keyword>
<dbReference type="AlphaFoldDB" id="A0A839PWA5"/>
<dbReference type="GO" id="GO:0005829">
    <property type="term" value="C:cytosol"/>
    <property type="evidence" value="ECO:0007669"/>
    <property type="project" value="TreeGrafter"/>
</dbReference>
<dbReference type="SUPFAM" id="SSF102114">
    <property type="entry name" value="Radical SAM enzymes"/>
    <property type="match status" value="1"/>
</dbReference>
<dbReference type="InterPro" id="IPR058240">
    <property type="entry name" value="rSAM_sf"/>
</dbReference>
<dbReference type="InterPro" id="IPR034466">
    <property type="entry name" value="Methyltransferase_Class_B"/>
</dbReference>
<dbReference type="InterPro" id="IPR023404">
    <property type="entry name" value="rSAM_horseshoe"/>
</dbReference>
<organism evidence="10 11">
    <name type="scientific">Terracoccus luteus</name>
    <dbReference type="NCBI Taxonomy" id="53356"/>
    <lineage>
        <taxon>Bacteria</taxon>
        <taxon>Bacillati</taxon>
        <taxon>Actinomycetota</taxon>
        <taxon>Actinomycetes</taxon>
        <taxon>Micrococcales</taxon>
        <taxon>Intrasporangiaceae</taxon>
        <taxon>Terracoccus</taxon>
    </lineage>
</organism>
<reference evidence="10 11" key="1">
    <citation type="submission" date="2020-08" db="EMBL/GenBank/DDBJ databases">
        <title>Genomic Encyclopedia of Type Strains, Phase IV (KMG-V): Genome sequencing to study the core and pangenomes of soil and plant-associated prokaryotes.</title>
        <authorList>
            <person name="Whitman W."/>
        </authorList>
    </citation>
    <scope>NUCLEOTIDE SEQUENCE [LARGE SCALE GENOMIC DNA]</scope>
    <source>
        <strain evidence="10 11">B3ACCR2</strain>
    </source>
</reference>
<evidence type="ECO:0000259" key="9">
    <source>
        <dbReference type="PROSITE" id="PS51918"/>
    </source>
</evidence>
<proteinExistence type="predicted"/>
<dbReference type="Proteomes" id="UP000590811">
    <property type="component" value="Unassembled WGS sequence"/>
</dbReference>
<dbReference type="Gene3D" id="3.40.50.280">
    <property type="entry name" value="Cobalamin-binding domain"/>
    <property type="match status" value="1"/>
</dbReference>
<dbReference type="RefSeq" id="WP_184511470.1">
    <property type="nucleotide sequence ID" value="NZ_JACHVT010000017.1"/>
</dbReference>
<keyword evidence="5" id="KW-0479">Metal-binding</keyword>
<dbReference type="GO" id="GO:0031419">
    <property type="term" value="F:cobalamin binding"/>
    <property type="evidence" value="ECO:0007669"/>
    <property type="project" value="InterPro"/>
</dbReference>
<dbReference type="SFLD" id="SFLDS00029">
    <property type="entry name" value="Radical_SAM"/>
    <property type="match status" value="1"/>
</dbReference>
<dbReference type="GO" id="GO:0003824">
    <property type="term" value="F:catalytic activity"/>
    <property type="evidence" value="ECO:0007669"/>
    <property type="project" value="InterPro"/>
</dbReference>
<keyword evidence="6" id="KW-0408">Iron</keyword>
<dbReference type="SFLD" id="SFLDG01082">
    <property type="entry name" value="B12-binding_domain_containing"/>
    <property type="match status" value="1"/>
</dbReference>
<feature type="domain" description="B12-binding" evidence="8">
    <location>
        <begin position="2"/>
        <end position="141"/>
    </location>
</feature>
<evidence type="ECO:0000256" key="6">
    <source>
        <dbReference type="ARBA" id="ARBA00023004"/>
    </source>
</evidence>
<dbReference type="SMART" id="SM00729">
    <property type="entry name" value="Elp3"/>
    <property type="match status" value="1"/>
</dbReference>
<gene>
    <name evidence="10" type="ORF">FHW14_003723</name>
</gene>
<dbReference type="PANTHER" id="PTHR43409">
    <property type="entry name" value="ANAEROBIC MAGNESIUM-PROTOPORPHYRIN IX MONOMETHYL ESTER CYCLASE-RELATED"/>
    <property type="match status" value="1"/>
</dbReference>
<dbReference type="Gene3D" id="3.80.30.20">
    <property type="entry name" value="tm_1862 like domain"/>
    <property type="match status" value="1"/>
</dbReference>
<dbReference type="Pfam" id="PF02310">
    <property type="entry name" value="B12-binding"/>
    <property type="match status" value="1"/>
</dbReference>
<dbReference type="PROSITE" id="PS51918">
    <property type="entry name" value="RADICAL_SAM"/>
    <property type="match status" value="1"/>
</dbReference>